<dbReference type="Pfam" id="PF00962">
    <property type="entry name" value="A_deaminase"/>
    <property type="match status" value="1"/>
</dbReference>
<organism evidence="11 12">
    <name type="scientific">Pleurodeles waltl</name>
    <name type="common">Iberian ribbed newt</name>
    <dbReference type="NCBI Taxonomy" id="8319"/>
    <lineage>
        <taxon>Eukaryota</taxon>
        <taxon>Metazoa</taxon>
        <taxon>Chordata</taxon>
        <taxon>Craniata</taxon>
        <taxon>Vertebrata</taxon>
        <taxon>Euteleostomi</taxon>
        <taxon>Amphibia</taxon>
        <taxon>Batrachia</taxon>
        <taxon>Caudata</taxon>
        <taxon>Salamandroidea</taxon>
        <taxon>Salamandridae</taxon>
        <taxon>Pleurodelinae</taxon>
        <taxon>Pleurodeles</taxon>
    </lineage>
</organism>
<dbReference type="Proteomes" id="UP001066276">
    <property type="component" value="Chromosome 3_2"/>
</dbReference>
<keyword evidence="6" id="KW-0862">Zinc</keyword>
<feature type="transmembrane region" description="Helical" evidence="9">
    <location>
        <begin position="16"/>
        <end position="36"/>
    </location>
</feature>
<evidence type="ECO:0000256" key="9">
    <source>
        <dbReference type="SAM" id="Phobius"/>
    </source>
</evidence>
<feature type="domain" description="Adenosine deaminase" evidence="10">
    <location>
        <begin position="51"/>
        <end position="376"/>
    </location>
</feature>
<evidence type="ECO:0000259" key="10">
    <source>
        <dbReference type="Pfam" id="PF00962"/>
    </source>
</evidence>
<dbReference type="CDD" id="cd00443">
    <property type="entry name" value="ADA_AMPD"/>
    <property type="match status" value="1"/>
</dbReference>
<evidence type="ECO:0000256" key="3">
    <source>
        <dbReference type="ARBA" id="ARBA00011245"/>
    </source>
</evidence>
<dbReference type="InterPro" id="IPR001365">
    <property type="entry name" value="A_deaminase_dom"/>
</dbReference>
<evidence type="ECO:0000256" key="5">
    <source>
        <dbReference type="ARBA" id="ARBA00022801"/>
    </source>
</evidence>
<dbReference type="EMBL" id="JANPWB010000006">
    <property type="protein sequence ID" value="KAJ1180932.1"/>
    <property type="molecule type" value="Genomic_DNA"/>
</dbReference>
<evidence type="ECO:0000313" key="11">
    <source>
        <dbReference type="EMBL" id="KAJ1180932.1"/>
    </source>
</evidence>
<keyword evidence="4" id="KW-0479">Metal-binding</keyword>
<dbReference type="PANTHER" id="PTHR11409">
    <property type="entry name" value="ADENOSINE DEAMINASE"/>
    <property type="match status" value="1"/>
</dbReference>
<dbReference type="Gene3D" id="3.20.20.140">
    <property type="entry name" value="Metal-dependent hydrolases"/>
    <property type="match status" value="1"/>
</dbReference>
<evidence type="ECO:0000256" key="1">
    <source>
        <dbReference type="ARBA" id="ARBA00001947"/>
    </source>
</evidence>
<keyword evidence="9" id="KW-0472">Membrane</keyword>
<proteinExistence type="inferred from homology"/>
<comment type="subunit">
    <text evidence="3">Monomer.</text>
</comment>
<gene>
    <name evidence="11" type="ORF">NDU88_006143</name>
</gene>
<dbReference type="InterPro" id="IPR032466">
    <property type="entry name" value="Metal_Hydrolase"/>
</dbReference>
<comment type="cofactor">
    <cofactor evidence="1">
        <name>Zn(2+)</name>
        <dbReference type="ChEBI" id="CHEBI:29105"/>
    </cofactor>
</comment>
<comment type="caution">
    <text evidence="11">The sequence shown here is derived from an EMBL/GenBank/DDBJ whole genome shotgun (WGS) entry which is preliminary data.</text>
</comment>
<dbReference type="GO" id="GO:0046103">
    <property type="term" value="P:inosine biosynthetic process"/>
    <property type="evidence" value="ECO:0007669"/>
    <property type="project" value="TreeGrafter"/>
</dbReference>
<dbReference type="FunFam" id="3.20.20.140:FF:000033">
    <property type="entry name" value="Adenosine deaminase-like protein"/>
    <property type="match status" value="1"/>
</dbReference>
<name>A0AAV7TZF4_PLEWA</name>
<keyword evidence="7" id="KW-0546">Nucleotide metabolism</keyword>
<sequence>MYVVGSLLSSFLRYKGFFFAILVVAKLQAYGINIWLSMEEKPGLHFYRDLPKVELHAHLNGSISSATMKKLMAQKPHLQIQNGMTMIDKGEKRSLEECFQMFRIIHQVTTTTEDILLVTKDVIKEFADDGVKYLELRSTPREVSSTGMTKRTYVEAILEGIKQSKEEGVDIDVRFLLAIDRRGGPEFAKDTVKLAEEFFLSSNGIVLGLDLSGDPTVGHGRDYMDILGEARRCGLRLALHISEIPDQNAETELLLSIPPDRIGHGTFLSSSAGGACEMDAYVKQHHIPLELCLTSNVKGRTVPSYDKHHFGYWYKMGHPLALCTDDKGVFATDLSQEYQLAASTFDLNPAQIWDLSYKSIKYIFASDDVKSTLREKWNKLKPEVFSIANEN</sequence>
<dbReference type="GO" id="GO:0004000">
    <property type="term" value="F:adenosine deaminase activity"/>
    <property type="evidence" value="ECO:0007669"/>
    <property type="project" value="TreeGrafter"/>
</dbReference>
<evidence type="ECO:0000256" key="2">
    <source>
        <dbReference type="ARBA" id="ARBA00006676"/>
    </source>
</evidence>
<evidence type="ECO:0000313" key="12">
    <source>
        <dbReference type="Proteomes" id="UP001066276"/>
    </source>
</evidence>
<dbReference type="AlphaFoldDB" id="A0AAV7TZF4"/>
<comment type="similarity">
    <text evidence="2">Belongs to the metallo-dependent hydrolases superfamily. Adenosine and AMP deaminases family.</text>
</comment>
<evidence type="ECO:0000256" key="7">
    <source>
        <dbReference type="ARBA" id="ARBA00023080"/>
    </source>
</evidence>
<dbReference type="GO" id="GO:0046872">
    <property type="term" value="F:metal ion binding"/>
    <property type="evidence" value="ECO:0007669"/>
    <property type="project" value="UniProtKB-KW"/>
</dbReference>
<reference evidence="11" key="1">
    <citation type="journal article" date="2022" name="bioRxiv">
        <title>Sequencing and chromosome-scale assembly of the giantPleurodeles waltlgenome.</title>
        <authorList>
            <person name="Brown T."/>
            <person name="Elewa A."/>
            <person name="Iarovenko S."/>
            <person name="Subramanian E."/>
            <person name="Araus A.J."/>
            <person name="Petzold A."/>
            <person name="Susuki M."/>
            <person name="Suzuki K.-i.T."/>
            <person name="Hayashi T."/>
            <person name="Toyoda A."/>
            <person name="Oliveira C."/>
            <person name="Osipova E."/>
            <person name="Leigh N.D."/>
            <person name="Simon A."/>
            <person name="Yun M.H."/>
        </authorList>
    </citation>
    <scope>NUCLEOTIDE SEQUENCE</scope>
    <source>
        <strain evidence="11">20211129_DDA</strain>
        <tissue evidence="11">Liver</tissue>
    </source>
</reference>
<dbReference type="SUPFAM" id="SSF51556">
    <property type="entry name" value="Metallo-dependent hydrolases"/>
    <property type="match status" value="1"/>
</dbReference>
<keyword evidence="9" id="KW-0812">Transmembrane</keyword>
<dbReference type="PANTHER" id="PTHR11409:SF42">
    <property type="entry name" value="ADENOSINE DEAMINASE-LIKE PROTEIN"/>
    <property type="match status" value="1"/>
</dbReference>
<keyword evidence="9" id="KW-1133">Transmembrane helix</keyword>
<dbReference type="InterPro" id="IPR006330">
    <property type="entry name" value="Ado/ade_deaminase"/>
</dbReference>
<evidence type="ECO:0000256" key="4">
    <source>
        <dbReference type="ARBA" id="ARBA00022723"/>
    </source>
</evidence>
<dbReference type="GO" id="GO:0006154">
    <property type="term" value="P:adenosine catabolic process"/>
    <property type="evidence" value="ECO:0007669"/>
    <property type="project" value="TreeGrafter"/>
</dbReference>
<dbReference type="GO" id="GO:0009117">
    <property type="term" value="P:nucleotide metabolic process"/>
    <property type="evidence" value="ECO:0007669"/>
    <property type="project" value="UniProtKB-KW"/>
</dbReference>
<evidence type="ECO:0000256" key="6">
    <source>
        <dbReference type="ARBA" id="ARBA00022833"/>
    </source>
</evidence>
<keyword evidence="5" id="KW-0378">Hydrolase</keyword>
<comment type="catalytic activity">
    <reaction evidence="8">
        <text>N(6)-methyl-AMP + H2O + H(+) = IMP + methylamine</text>
        <dbReference type="Rhea" id="RHEA:16001"/>
        <dbReference type="ChEBI" id="CHEBI:15377"/>
        <dbReference type="ChEBI" id="CHEBI:15378"/>
        <dbReference type="ChEBI" id="CHEBI:58053"/>
        <dbReference type="ChEBI" id="CHEBI:59338"/>
        <dbReference type="ChEBI" id="CHEBI:144842"/>
    </reaction>
    <physiologicalReaction direction="left-to-right" evidence="8">
        <dbReference type="Rhea" id="RHEA:16002"/>
    </physiologicalReaction>
</comment>
<evidence type="ECO:0000256" key="8">
    <source>
        <dbReference type="ARBA" id="ARBA00048787"/>
    </source>
</evidence>
<protein>
    <recommendedName>
        <fullName evidence="10">Adenosine deaminase domain-containing protein</fullName>
    </recommendedName>
</protein>
<keyword evidence="12" id="KW-1185">Reference proteome</keyword>
<accession>A0AAV7TZF4</accession>